<reference evidence="2 3" key="1">
    <citation type="journal article" date="2018" name="Proc. Natl. Acad. Sci. U.S.A.">
        <title>Draft genome sequence of Camellia sinensis var. sinensis provides insights into the evolution of the tea genome and tea quality.</title>
        <authorList>
            <person name="Wei C."/>
            <person name="Yang H."/>
            <person name="Wang S."/>
            <person name="Zhao J."/>
            <person name="Liu C."/>
            <person name="Gao L."/>
            <person name="Xia E."/>
            <person name="Lu Y."/>
            <person name="Tai Y."/>
            <person name="She G."/>
            <person name="Sun J."/>
            <person name="Cao H."/>
            <person name="Tong W."/>
            <person name="Gao Q."/>
            <person name="Li Y."/>
            <person name="Deng W."/>
            <person name="Jiang X."/>
            <person name="Wang W."/>
            <person name="Chen Q."/>
            <person name="Zhang S."/>
            <person name="Li H."/>
            <person name="Wu J."/>
            <person name="Wang P."/>
            <person name="Li P."/>
            <person name="Shi C."/>
            <person name="Zheng F."/>
            <person name="Jian J."/>
            <person name="Huang B."/>
            <person name="Shan D."/>
            <person name="Shi M."/>
            <person name="Fang C."/>
            <person name="Yue Y."/>
            <person name="Li F."/>
            <person name="Li D."/>
            <person name="Wei S."/>
            <person name="Han B."/>
            <person name="Jiang C."/>
            <person name="Yin Y."/>
            <person name="Xia T."/>
            <person name="Zhang Z."/>
            <person name="Bennetzen J.L."/>
            <person name="Zhao S."/>
            <person name="Wan X."/>
        </authorList>
    </citation>
    <scope>NUCLEOTIDE SEQUENCE [LARGE SCALE GENOMIC DNA]</scope>
    <source>
        <strain evidence="3">cv. Shuchazao</strain>
        <tissue evidence="2">Leaf</tissue>
    </source>
</reference>
<proteinExistence type="predicted"/>
<comment type="caution">
    <text evidence="2">The sequence shown here is derived from an EMBL/GenBank/DDBJ whole genome shotgun (WGS) entry which is preliminary data.</text>
</comment>
<accession>A0A4S4DZV4</accession>
<gene>
    <name evidence="2" type="ORF">TEA_019093</name>
</gene>
<dbReference type="STRING" id="542762.A0A4S4DZV4"/>
<dbReference type="EMBL" id="SDRB02009366">
    <property type="protein sequence ID" value="THG08336.1"/>
    <property type="molecule type" value="Genomic_DNA"/>
</dbReference>
<sequence length="297" mass="33117">MCEQLPNPIGSPLRGVSDNKVSGLESNKSERSFSMVLNNSDSTGVSCENGISLNASGHNSDASLINYKQKENEISSVSGLPKNDSAETLFDVPFVEEEKQPRDEGKVALVENGNVSLVPEGTVDFFEEKYNPCCYIVPTNQAKPNVELPIAIEVSVVRQDRLSQGLDDLVDLEEDINNLQFFDEQDSGEELGIVSTANTEQEAILKWFEQERDENDQEAGKAQDPTRNDCDVDMGGTLNGCFVREGEDFPFCDFLKPWLNSEKRRLPDFEIFFDLQLQEDEATEEQTDLPAEAKQNT</sequence>
<protein>
    <submittedName>
        <fullName evidence="2">Uncharacterized protein</fullName>
    </submittedName>
</protein>
<organism evidence="2 3">
    <name type="scientific">Camellia sinensis var. sinensis</name>
    <name type="common">China tea</name>
    <dbReference type="NCBI Taxonomy" id="542762"/>
    <lineage>
        <taxon>Eukaryota</taxon>
        <taxon>Viridiplantae</taxon>
        <taxon>Streptophyta</taxon>
        <taxon>Embryophyta</taxon>
        <taxon>Tracheophyta</taxon>
        <taxon>Spermatophyta</taxon>
        <taxon>Magnoliopsida</taxon>
        <taxon>eudicotyledons</taxon>
        <taxon>Gunneridae</taxon>
        <taxon>Pentapetalae</taxon>
        <taxon>asterids</taxon>
        <taxon>Ericales</taxon>
        <taxon>Theaceae</taxon>
        <taxon>Camellia</taxon>
    </lineage>
</organism>
<evidence type="ECO:0000313" key="3">
    <source>
        <dbReference type="Proteomes" id="UP000306102"/>
    </source>
</evidence>
<keyword evidence="3" id="KW-1185">Reference proteome</keyword>
<evidence type="ECO:0000256" key="1">
    <source>
        <dbReference type="SAM" id="MobiDB-lite"/>
    </source>
</evidence>
<dbReference type="Proteomes" id="UP000306102">
    <property type="component" value="Unassembled WGS sequence"/>
</dbReference>
<evidence type="ECO:0000313" key="2">
    <source>
        <dbReference type="EMBL" id="THG08336.1"/>
    </source>
</evidence>
<name>A0A4S4DZV4_CAMSN</name>
<dbReference type="AlphaFoldDB" id="A0A4S4DZV4"/>
<feature type="region of interest" description="Disordered" evidence="1">
    <location>
        <begin position="1"/>
        <end position="33"/>
    </location>
</feature>